<organism evidence="6 7">
    <name type="scientific">Fictibacillus marinisediminis</name>
    <dbReference type="NCBI Taxonomy" id="2878389"/>
    <lineage>
        <taxon>Bacteria</taxon>
        <taxon>Bacillati</taxon>
        <taxon>Bacillota</taxon>
        <taxon>Bacilli</taxon>
        <taxon>Bacillales</taxon>
        <taxon>Fictibacillaceae</taxon>
        <taxon>Fictibacillus</taxon>
    </lineage>
</organism>
<dbReference type="AlphaFoldDB" id="A0A9X1XCU0"/>
<dbReference type="RefSeq" id="WP_248253645.1">
    <property type="nucleotide sequence ID" value="NZ_JAIWJX010000002.1"/>
</dbReference>
<comment type="caution">
    <text evidence="6">The sequence shown here is derived from an EMBL/GenBank/DDBJ whole genome shotgun (WGS) entry which is preliminary data.</text>
</comment>
<proteinExistence type="inferred from homology"/>
<dbReference type="InterPro" id="IPR006140">
    <property type="entry name" value="D-isomer_DH_NAD-bd"/>
</dbReference>
<dbReference type="InterPro" id="IPR029753">
    <property type="entry name" value="D-isomer_DH_CS"/>
</dbReference>
<reference evidence="6" key="1">
    <citation type="submission" date="2021-09" db="EMBL/GenBank/DDBJ databases">
        <title>Genome analysis of Fictibacillus sp. KIGAM418 isolated from marine sediment.</title>
        <authorList>
            <person name="Seo M.-J."/>
            <person name="Cho E.-S."/>
            <person name="Hwang C.Y."/>
        </authorList>
    </citation>
    <scope>NUCLEOTIDE SEQUENCE</scope>
    <source>
        <strain evidence="6">KIGAM418</strain>
    </source>
</reference>
<dbReference type="CDD" id="cd05301">
    <property type="entry name" value="GDH"/>
    <property type="match status" value="1"/>
</dbReference>
<evidence type="ECO:0000259" key="4">
    <source>
        <dbReference type="Pfam" id="PF00389"/>
    </source>
</evidence>
<comment type="similarity">
    <text evidence="1 3">Belongs to the D-isomer specific 2-hydroxyacid dehydrogenase family.</text>
</comment>
<dbReference type="PANTHER" id="PTHR10996:SF283">
    <property type="entry name" value="GLYOXYLATE_HYDROXYPYRUVATE REDUCTASE B"/>
    <property type="match status" value="1"/>
</dbReference>
<evidence type="ECO:0000256" key="1">
    <source>
        <dbReference type="ARBA" id="ARBA00005854"/>
    </source>
</evidence>
<dbReference type="GO" id="GO:0016618">
    <property type="term" value="F:hydroxypyruvate reductase [NAD(P)H] activity"/>
    <property type="evidence" value="ECO:0007669"/>
    <property type="project" value="TreeGrafter"/>
</dbReference>
<feature type="domain" description="D-isomer specific 2-hydroxyacid dehydrogenase catalytic" evidence="4">
    <location>
        <begin position="5"/>
        <end position="320"/>
    </location>
</feature>
<accession>A0A9X1XCU0</accession>
<gene>
    <name evidence="6" type="ORF">LCY76_17305</name>
</gene>
<dbReference type="Pfam" id="PF00389">
    <property type="entry name" value="2-Hacid_dh"/>
    <property type="match status" value="1"/>
</dbReference>
<dbReference type="FunFam" id="3.40.50.720:FF:000462">
    <property type="entry name" value="Glyoxylate reductase (NADP+)"/>
    <property type="match status" value="1"/>
</dbReference>
<dbReference type="Gene3D" id="3.40.50.720">
    <property type="entry name" value="NAD(P)-binding Rossmann-like Domain"/>
    <property type="match status" value="2"/>
</dbReference>
<dbReference type="SUPFAM" id="SSF52283">
    <property type="entry name" value="Formate/glycerate dehydrogenase catalytic domain-like"/>
    <property type="match status" value="1"/>
</dbReference>
<dbReference type="InterPro" id="IPR050223">
    <property type="entry name" value="D-isomer_2-hydroxyacid_DH"/>
</dbReference>
<sequence length="325" mass="36143">MKPYVYITRKLPQETLAELQEIAEVEMWMEEEKPVPRSILLEKANKAAGLLTMLSDRIDEELLRQAPYLKAVANLAVGFDNINVEASSKYGVTVCNTPDVLTDTTADLAFGLLMAAGRRITEAAEYIKDGKWNSWSPLLLAGTDIHHKTLGIVGMGRIGEAVARRASGFDMKVLYHNRRRKIETEERLGLSYRIFEDLLKESDYIVCLTPLTPETKDLFNEKAFKMMKDTALFINVSRGGVVVEEALDRALSEGWINGAGLDVFREEPINPDHPLLRHPNLTALPHIGSASTETRLKMARLAVSNIAHVLQGIKPPAAVNTGNHE</sequence>
<dbReference type="Proteomes" id="UP001139011">
    <property type="component" value="Unassembled WGS sequence"/>
</dbReference>
<evidence type="ECO:0000313" key="6">
    <source>
        <dbReference type="EMBL" id="MCK6258334.1"/>
    </source>
</evidence>
<feature type="domain" description="D-isomer specific 2-hydroxyacid dehydrogenase NAD-binding" evidence="5">
    <location>
        <begin position="110"/>
        <end position="288"/>
    </location>
</feature>
<dbReference type="GO" id="GO:0051287">
    <property type="term" value="F:NAD binding"/>
    <property type="evidence" value="ECO:0007669"/>
    <property type="project" value="InterPro"/>
</dbReference>
<evidence type="ECO:0000256" key="3">
    <source>
        <dbReference type="RuleBase" id="RU003719"/>
    </source>
</evidence>
<dbReference type="Pfam" id="PF02826">
    <property type="entry name" value="2-Hacid_dh_C"/>
    <property type="match status" value="1"/>
</dbReference>
<dbReference type="PANTHER" id="PTHR10996">
    <property type="entry name" value="2-HYDROXYACID DEHYDROGENASE-RELATED"/>
    <property type="match status" value="1"/>
</dbReference>
<dbReference type="GO" id="GO:0030267">
    <property type="term" value="F:glyoxylate reductase (NADPH) activity"/>
    <property type="evidence" value="ECO:0007669"/>
    <property type="project" value="TreeGrafter"/>
</dbReference>
<protein>
    <submittedName>
        <fullName evidence="6">D-glycerate dehydrogenase</fullName>
    </submittedName>
</protein>
<dbReference type="PROSITE" id="PS00671">
    <property type="entry name" value="D_2_HYDROXYACID_DH_3"/>
    <property type="match status" value="1"/>
</dbReference>
<dbReference type="SUPFAM" id="SSF51735">
    <property type="entry name" value="NAD(P)-binding Rossmann-fold domains"/>
    <property type="match status" value="1"/>
</dbReference>
<keyword evidence="7" id="KW-1185">Reference proteome</keyword>
<keyword evidence="2 3" id="KW-0560">Oxidoreductase</keyword>
<dbReference type="EMBL" id="JAIWJX010000002">
    <property type="protein sequence ID" value="MCK6258334.1"/>
    <property type="molecule type" value="Genomic_DNA"/>
</dbReference>
<evidence type="ECO:0000313" key="7">
    <source>
        <dbReference type="Proteomes" id="UP001139011"/>
    </source>
</evidence>
<evidence type="ECO:0000259" key="5">
    <source>
        <dbReference type="Pfam" id="PF02826"/>
    </source>
</evidence>
<dbReference type="InterPro" id="IPR029752">
    <property type="entry name" value="D-isomer_DH_CS1"/>
</dbReference>
<dbReference type="InterPro" id="IPR036291">
    <property type="entry name" value="NAD(P)-bd_dom_sf"/>
</dbReference>
<evidence type="ECO:0000256" key="2">
    <source>
        <dbReference type="ARBA" id="ARBA00023002"/>
    </source>
</evidence>
<dbReference type="InterPro" id="IPR006139">
    <property type="entry name" value="D-isomer_2_OHA_DH_cat_dom"/>
</dbReference>
<name>A0A9X1XCU0_9BACL</name>
<dbReference type="PROSITE" id="PS00065">
    <property type="entry name" value="D_2_HYDROXYACID_DH_1"/>
    <property type="match status" value="1"/>
</dbReference>
<dbReference type="GO" id="GO:0005829">
    <property type="term" value="C:cytosol"/>
    <property type="evidence" value="ECO:0007669"/>
    <property type="project" value="TreeGrafter"/>
</dbReference>